<evidence type="ECO:0000256" key="1">
    <source>
        <dbReference type="ARBA" id="ARBA00004141"/>
    </source>
</evidence>
<feature type="transmembrane region" description="Helical" evidence="7">
    <location>
        <begin position="256"/>
        <end position="275"/>
    </location>
</feature>
<dbReference type="EMBL" id="OUUZ01000001">
    <property type="protein sequence ID" value="SPQ17663.1"/>
    <property type="molecule type" value="Genomic_DNA"/>
</dbReference>
<name>A0A3S4BZK2_9PEZI</name>
<evidence type="ECO:0000256" key="6">
    <source>
        <dbReference type="ARBA" id="ARBA00023180"/>
    </source>
</evidence>
<accession>A0A3S4BZK2</accession>
<feature type="transmembrane region" description="Helical" evidence="7">
    <location>
        <begin position="533"/>
        <end position="550"/>
    </location>
</feature>
<dbReference type="AlphaFoldDB" id="A0A3S4BZK2"/>
<evidence type="ECO:0000256" key="3">
    <source>
        <dbReference type="ARBA" id="ARBA00022692"/>
    </source>
</evidence>
<dbReference type="GO" id="GO:0005886">
    <property type="term" value="C:plasma membrane"/>
    <property type="evidence" value="ECO:0007669"/>
    <property type="project" value="TreeGrafter"/>
</dbReference>
<gene>
    <name evidence="9" type="ORF">TT172_LOCUS82</name>
</gene>
<keyword evidence="2" id="KW-0813">Transport</keyword>
<evidence type="ECO:0000313" key="9">
    <source>
        <dbReference type="EMBL" id="SPQ17663.1"/>
    </source>
</evidence>
<feature type="transmembrane region" description="Helical" evidence="7">
    <location>
        <begin position="186"/>
        <end position="204"/>
    </location>
</feature>
<dbReference type="Gene3D" id="1.20.1250.20">
    <property type="entry name" value="MFS general substrate transporter like domains"/>
    <property type="match status" value="2"/>
</dbReference>
<dbReference type="Proteomes" id="UP000289323">
    <property type="component" value="Unassembled WGS sequence"/>
</dbReference>
<keyword evidence="6" id="KW-0325">Glycoprotein</keyword>
<evidence type="ECO:0000256" key="5">
    <source>
        <dbReference type="ARBA" id="ARBA00023136"/>
    </source>
</evidence>
<keyword evidence="3 7" id="KW-0812">Transmembrane</keyword>
<dbReference type="SUPFAM" id="SSF103473">
    <property type="entry name" value="MFS general substrate transporter"/>
    <property type="match status" value="1"/>
</dbReference>
<keyword evidence="5 7" id="KW-0472">Membrane</keyword>
<evidence type="ECO:0000256" key="2">
    <source>
        <dbReference type="ARBA" id="ARBA00022448"/>
    </source>
</evidence>
<evidence type="ECO:0000256" key="7">
    <source>
        <dbReference type="SAM" id="Phobius"/>
    </source>
</evidence>
<proteinExistence type="predicted"/>
<protein>
    <submittedName>
        <fullName evidence="9">1916dcd9-e5a4-4a71-950a-9223a7d1f2fa</fullName>
    </submittedName>
</protein>
<dbReference type="PANTHER" id="PTHR23501">
    <property type="entry name" value="MAJOR FACILITATOR SUPERFAMILY"/>
    <property type="match status" value="1"/>
</dbReference>
<feature type="transmembrane region" description="Helical" evidence="7">
    <location>
        <begin position="458"/>
        <end position="476"/>
    </location>
</feature>
<feature type="transmembrane region" description="Helical" evidence="7">
    <location>
        <begin position="326"/>
        <end position="347"/>
    </location>
</feature>
<feature type="transmembrane region" description="Helical" evidence="7">
    <location>
        <begin position="394"/>
        <end position="411"/>
    </location>
</feature>
<sequence length="583" mass="62204">MSQECIIELDGPLGTSIAERTNTASTATAAGANLGDAGPITTTGDGNEEATQHPRYGWRFYAIYCSLIASTLLSALDGSIVSTALPTIAGNLDMGSDAVWVANVYFLTGAVFQPLFGQLSDLWGRRWVFLSTLAIFTLGSGLCGGASTGSMLIAARAVQGIGAGGINMMVDLIICDLVPMRDRGKFLSLIFVAIGVFTAVGPLIGGALAQAGLWRWVFYLNLPIGAPCMVVTFLFLRVKARADGGSFAARMRRVDWVGVAILTISTIAVMYAVTYGGSLRSWDDSRVVAPLVAGLLCLVIFVLFEGSPFVSEPVTPYHLFANRTSAAAYAITFLHSIMSLWIMYVFAVYFQAVLGKSQTISGVCLMPTVLGFPFAAAVGGALMSRWGRYKPLHLVGFALFTLGSGLCSLLSQSSSPAAWVVLQLCLALGSGLVMACLLPAVQARLRESDTALSTGTWAFIRSIGVIWGVTIPVAVFNNRFDELLPSLVRDEAARRLLGNGQAYAHATADVVNSFAGETRDQVVEVYALSLQRVWQIAVVFGGVSFLLSALEREVALRKHLQTDFGIEEKKNTATDELFGGYGR</sequence>
<feature type="transmembrane region" description="Helical" evidence="7">
    <location>
        <begin position="128"/>
        <end position="147"/>
    </location>
</feature>
<dbReference type="InterPro" id="IPR036259">
    <property type="entry name" value="MFS_trans_sf"/>
</dbReference>
<evidence type="ECO:0000256" key="4">
    <source>
        <dbReference type="ARBA" id="ARBA00022989"/>
    </source>
</evidence>
<evidence type="ECO:0000259" key="8">
    <source>
        <dbReference type="PROSITE" id="PS50850"/>
    </source>
</evidence>
<feature type="transmembrane region" description="Helical" evidence="7">
    <location>
        <begin position="61"/>
        <end position="86"/>
    </location>
</feature>
<feature type="transmembrane region" description="Helical" evidence="7">
    <location>
        <begin position="359"/>
        <end position="382"/>
    </location>
</feature>
<dbReference type="PANTHER" id="PTHR23501:SF187">
    <property type="entry name" value="MAJOR FACILITATOR SUPERFAMILY (MFS) PROFILE DOMAIN-CONTAINING PROTEIN"/>
    <property type="match status" value="1"/>
</dbReference>
<feature type="transmembrane region" description="Helical" evidence="7">
    <location>
        <begin position="216"/>
        <end position="236"/>
    </location>
</feature>
<dbReference type="GO" id="GO:0022857">
    <property type="term" value="F:transmembrane transporter activity"/>
    <property type="evidence" value="ECO:0007669"/>
    <property type="project" value="InterPro"/>
</dbReference>
<dbReference type="PRINTS" id="PR01036">
    <property type="entry name" value="TCRTETB"/>
</dbReference>
<organism evidence="9 10">
    <name type="scientific">Thermothielavioides terrestris</name>
    <dbReference type="NCBI Taxonomy" id="2587410"/>
    <lineage>
        <taxon>Eukaryota</taxon>
        <taxon>Fungi</taxon>
        <taxon>Dikarya</taxon>
        <taxon>Ascomycota</taxon>
        <taxon>Pezizomycotina</taxon>
        <taxon>Sordariomycetes</taxon>
        <taxon>Sordariomycetidae</taxon>
        <taxon>Sordariales</taxon>
        <taxon>Chaetomiaceae</taxon>
        <taxon>Thermothielavioides</taxon>
    </lineage>
</organism>
<evidence type="ECO:0000313" key="10">
    <source>
        <dbReference type="Proteomes" id="UP000289323"/>
    </source>
</evidence>
<feature type="transmembrane region" description="Helical" evidence="7">
    <location>
        <begin position="153"/>
        <end position="174"/>
    </location>
</feature>
<dbReference type="Pfam" id="PF07690">
    <property type="entry name" value="MFS_1"/>
    <property type="match status" value="1"/>
</dbReference>
<dbReference type="PROSITE" id="PS50850">
    <property type="entry name" value="MFS"/>
    <property type="match status" value="1"/>
</dbReference>
<reference evidence="9 10" key="1">
    <citation type="submission" date="2018-04" db="EMBL/GenBank/DDBJ databases">
        <authorList>
            <person name="Huttner S."/>
            <person name="Dainat J."/>
        </authorList>
    </citation>
    <scope>NUCLEOTIDE SEQUENCE [LARGE SCALE GENOMIC DNA]</scope>
</reference>
<feature type="transmembrane region" description="Helical" evidence="7">
    <location>
        <begin position="98"/>
        <end position="116"/>
    </location>
</feature>
<feature type="transmembrane region" description="Helical" evidence="7">
    <location>
        <begin position="287"/>
        <end position="305"/>
    </location>
</feature>
<keyword evidence="4 7" id="KW-1133">Transmembrane helix</keyword>
<dbReference type="InterPro" id="IPR011701">
    <property type="entry name" value="MFS"/>
</dbReference>
<feature type="transmembrane region" description="Helical" evidence="7">
    <location>
        <begin position="417"/>
        <end position="438"/>
    </location>
</feature>
<comment type="subcellular location">
    <subcellularLocation>
        <location evidence="1">Membrane</location>
        <topology evidence="1">Multi-pass membrane protein</topology>
    </subcellularLocation>
</comment>
<feature type="domain" description="Major facilitator superfamily (MFS) profile" evidence="8">
    <location>
        <begin position="63"/>
        <end position="559"/>
    </location>
</feature>
<dbReference type="InterPro" id="IPR020846">
    <property type="entry name" value="MFS_dom"/>
</dbReference>